<dbReference type="AlphaFoldDB" id="A0A2M6XCJ4"/>
<dbReference type="PANTHER" id="PTHR36174">
    <property type="entry name" value="LIPID II:GLYCINE GLYCYLTRANSFERASE"/>
    <property type="match status" value="1"/>
</dbReference>
<dbReference type="GO" id="GO:0016755">
    <property type="term" value="F:aminoacyltransferase activity"/>
    <property type="evidence" value="ECO:0007669"/>
    <property type="project" value="InterPro"/>
</dbReference>
<comment type="similarity">
    <text evidence="1">Belongs to the FemABX family.</text>
</comment>
<keyword evidence="6" id="KW-0961">Cell wall biogenesis/degradation</keyword>
<dbReference type="InterPro" id="IPR016181">
    <property type="entry name" value="Acyl_CoA_acyltransferase"/>
</dbReference>
<keyword evidence="5" id="KW-0012">Acyltransferase</keyword>
<evidence type="ECO:0000256" key="4">
    <source>
        <dbReference type="ARBA" id="ARBA00022984"/>
    </source>
</evidence>
<keyword evidence="3" id="KW-0133">Cell shape</keyword>
<dbReference type="InterPro" id="IPR050644">
    <property type="entry name" value="PG_Glycine_Bridge_Synth"/>
</dbReference>
<dbReference type="GO" id="GO:0009252">
    <property type="term" value="P:peptidoglycan biosynthetic process"/>
    <property type="evidence" value="ECO:0007669"/>
    <property type="project" value="UniProtKB-KW"/>
</dbReference>
<comment type="caution">
    <text evidence="7">The sequence shown here is derived from an EMBL/GenBank/DDBJ whole genome shotgun (WGS) entry which is preliminary data.</text>
</comment>
<keyword evidence="2" id="KW-0808">Transferase</keyword>
<protein>
    <submittedName>
        <fullName evidence="7">Peptidoglycan bridge formation protein FemAB</fullName>
    </submittedName>
</protein>
<evidence type="ECO:0000313" key="7">
    <source>
        <dbReference type="EMBL" id="PIU03392.1"/>
    </source>
</evidence>
<dbReference type="PANTHER" id="PTHR36174:SF1">
    <property type="entry name" value="LIPID II:GLYCINE GLYCYLTRANSFERASE"/>
    <property type="match status" value="1"/>
</dbReference>
<dbReference type="PROSITE" id="PS51191">
    <property type="entry name" value="FEMABX"/>
    <property type="match status" value="1"/>
</dbReference>
<dbReference type="InterPro" id="IPR003447">
    <property type="entry name" value="FEMABX"/>
</dbReference>
<dbReference type="EMBL" id="PEYO01000017">
    <property type="protein sequence ID" value="PIU03392.1"/>
    <property type="molecule type" value="Genomic_DNA"/>
</dbReference>
<reference evidence="8" key="1">
    <citation type="submission" date="2017-09" db="EMBL/GenBank/DDBJ databases">
        <title>Depth-based differentiation of microbial function through sediment-hosted aquifers and enrichment of novel symbionts in the deep terrestrial subsurface.</title>
        <authorList>
            <person name="Probst A.J."/>
            <person name="Ladd B."/>
            <person name="Jarett J.K."/>
            <person name="Geller-Mcgrath D.E."/>
            <person name="Sieber C.M.K."/>
            <person name="Emerson J.B."/>
            <person name="Anantharaman K."/>
            <person name="Thomas B.C."/>
            <person name="Malmstrom R."/>
            <person name="Stieglmeier M."/>
            <person name="Klingl A."/>
            <person name="Woyke T."/>
            <person name="Ryan C.M."/>
            <person name="Banfield J.F."/>
        </authorList>
    </citation>
    <scope>NUCLEOTIDE SEQUENCE [LARGE SCALE GENOMIC DNA]</scope>
</reference>
<dbReference type="GO" id="GO:0008360">
    <property type="term" value="P:regulation of cell shape"/>
    <property type="evidence" value="ECO:0007669"/>
    <property type="project" value="UniProtKB-KW"/>
</dbReference>
<sequence>MITREVESTEKEQYNKLVNHPLQSWEWGEFRQSFGQKVVRLGVFEEKKMVSGYQIVFSQIPKTNYSIGTLLKGPKPDELMINSLKKLGMEQNAIFIKMEPLLLGPDPKTQTFLLDHGCVVGKPLFTKNTFWVDLTKTEEQLLSGMHPKTRYNLRLAQKNGIMITEDNSPEAFQSFLNLHFETTEREGFFSHNQQYHQTLFKIFHPAGITHLLIAKYQNQPLVAWLLFEFNHVLYYPYGGSSREHKELMPSYLVMWEAIKLGQKLKCQNFDLWGSLGENPDPKDPWFGFHRFKQGFGVRLVEFIGTYDLVINYPFYSLYNYIDKIRWLFLRSFTKIKKLL</sequence>
<gene>
    <name evidence="7" type="ORF">COT44_03030</name>
</gene>
<accession>A0A2M6XCJ4</accession>
<dbReference type="Proteomes" id="UP000228996">
    <property type="component" value="Unassembled WGS sequence"/>
</dbReference>
<dbReference type="Gene3D" id="3.40.630.30">
    <property type="match status" value="2"/>
</dbReference>
<evidence type="ECO:0000256" key="2">
    <source>
        <dbReference type="ARBA" id="ARBA00022679"/>
    </source>
</evidence>
<name>A0A2M6XCJ4_9BACT</name>
<evidence type="ECO:0000256" key="1">
    <source>
        <dbReference type="ARBA" id="ARBA00009943"/>
    </source>
</evidence>
<keyword evidence="4" id="KW-0573">Peptidoglycan synthesis</keyword>
<dbReference type="GO" id="GO:0071555">
    <property type="term" value="P:cell wall organization"/>
    <property type="evidence" value="ECO:0007669"/>
    <property type="project" value="UniProtKB-KW"/>
</dbReference>
<proteinExistence type="inferred from homology"/>
<dbReference type="SUPFAM" id="SSF55729">
    <property type="entry name" value="Acyl-CoA N-acyltransferases (Nat)"/>
    <property type="match status" value="2"/>
</dbReference>
<evidence type="ECO:0000256" key="3">
    <source>
        <dbReference type="ARBA" id="ARBA00022960"/>
    </source>
</evidence>
<organism evidence="7 8">
    <name type="scientific">Candidatus Shapirobacteria bacterium CG08_land_8_20_14_0_20_39_18</name>
    <dbReference type="NCBI Taxonomy" id="1974883"/>
    <lineage>
        <taxon>Bacteria</taxon>
        <taxon>Candidatus Shapironibacteriota</taxon>
    </lineage>
</organism>
<dbReference type="Pfam" id="PF02388">
    <property type="entry name" value="FemAB"/>
    <property type="match status" value="2"/>
</dbReference>
<evidence type="ECO:0000313" key="8">
    <source>
        <dbReference type="Proteomes" id="UP000228996"/>
    </source>
</evidence>
<evidence type="ECO:0000256" key="5">
    <source>
        <dbReference type="ARBA" id="ARBA00023315"/>
    </source>
</evidence>
<evidence type="ECO:0000256" key="6">
    <source>
        <dbReference type="ARBA" id="ARBA00023316"/>
    </source>
</evidence>